<name>A0ABD2VSW2_9HYME</name>
<dbReference type="InterPro" id="IPR051217">
    <property type="entry name" value="Insect_Cuticle_Struc_Prot"/>
</dbReference>
<keyword evidence="1 2" id="KW-0193">Cuticle</keyword>
<accession>A0ABD2VSW2</accession>
<protein>
    <submittedName>
        <fullName evidence="4">Uncharacterized protein</fullName>
    </submittedName>
</protein>
<keyword evidence="3" id="KW-0732">Signal</keyword>
<reference evidence="4 5" key="1">
    <citation type="journal article" date="2024" name="bioRxiv">
        <title>A reference genome for Trichogramma kaykai: A tiny desert-dwelling parasitoid wasp with competing sex-ratio distorters.</title>
        <authorList>
            <person name="Culotta J."/>
            <person name="Lindsey A.R."/>
        </authorList>
    </citation>
    <scope>NUCLEOTIDE SEQUENCE [LARGE SCALE GENOMIC DNA]</scope>
    <source>
        <strain evidence="4 5">KSX58</strain>
    </source>
</reference>
<feature type="signal peptide" evidence="3">
    <location>
        <begin position="1"/>
        <end position="39"/>
    </location>
</feature>
<dbReference type="PROSITE" id="PS51155">
    <property type="entry name" value="CHIT_BIND_RR_2"/>
    <property type="match status" value="1"/>
</dbReference>
<dbReference type="Pfam" id="PF00379">
    <property type="entry name" value="Chitin_bind_4"/>
    <property type="match status" value="1"/>
</dbReference>
<dbReference type="InterPro" id="IPR000618">
    <property type="entry name" value="Insect_cuticle"/>
</dbReference>
<dbReference type="PANTHER" id="PTHR12236">
    <property type="entry name" value="STRUCTURAL CONTITUENT OF CUTICLE"/>
    <property type="match status" value="1"/>
</dbReference>
<organism evidence="4 5">
    <name type="scientific">Trichogramma kaykai</name>
    <dbReference type="NCBI Taxonomy" id="54128"/>
    <lineage>
        <taxon>Eukaryota</taxon>
        <taxon>Metazoa</taxon>
        <taxon>Ecdysozoa</taxon>
        <taxon>Arthropoda</taxon>
        <taxon>Hexapoda</taxon>
        <taxon>Insecta</taxon>
        <taxon>Pterygota</taxon>
        <taxon>Neoptera</taxon>
        <taxon>Endopterygota</taxon>
        <taxon>Hymenoptera</taxon>
        <taxon>Apocrita</taxon>
        <taxon>Proctotrupomorpha</taxon>
        <taxon>Chalcidoidea</taxon>
        <taxon>Trichogrammatidae</taxon>
        <taxon>Trichogramma</taxon>
    </lineage>
</organism>
<comment type="caution">
    <text evidence="4">The sequence shown here is derived from an EMBL/GenBank/DDBJ whole genome shotgun (WGS) entry which is preliminary data.</text>
</comment>
<evidence type="ECO:0000313" key="5">
    <source>
        <dbReference type="Proteomes" id="UP001627154"/>
    </source>
</evidence>
<feature type="chain" id="PRO_5044760540" evidence="3">
    <location>
        <begin position="40"/>
        <end position="513"/>
    </location>
</feature>
<evidence type="ECO:0000256" key="3">
    <source>
        <dbReference type="SAM" id="SignalP"/>
    </source>
</evidence>
<keyword evidence="5" id="KW-1185">Reference proteome</keyword>
<evidence type="ECO:0000256" key="1">
    <source>
        <dbReference type="ARBA" id="ARBA00022460"/>
    </source>
</evidence>
<sequence length="513" mass="57707">MITISCEDYPFAKGECNGGPAKHGHVLSIFLSTIALALASLESANYEGFEKYYYEKPEATQESAKFFMPLAYLPPPGMIPSKLKENMFETPANSEDIFGRDYSAMNKRINLNSRFMENLPIQDNQMDNVVLKAENGVQVRPGMAVLMPSRMKYDIYRDDQVMKTKNDIHFSHMEENSSVHSVEQTSGIKSLPRNGKTMQSVISVQIPVQNHVNHIDNLSMMTVQIPVENIVNHQDNLLMKSVQIPVESVVNNQDNLSMMTVQIPVENIVNRQDNLSIKSVQVPNTNIINVQDNSPMKSEQIPVESVVSNQDNLSMMTVQLPVENIVNRQDNLSMKKEQIPVANIINVQDNLPMKQIPVENVVNHQDNLSISNEESNVESSLKNENSLDQDIKQMDKFVSTTQSSAENYETAASDKTEKIYANVAPAKYSYEYIVNEGGNDFGAKESRDGSETQGEYYVLLPDCRKMTVTYTANENGYVPEVSYKLMPNCVVQEPMKAISSDNREKFVKASNKL</sequence>
<proteinExistence type="predicted"/>
<dbReference type="PANTHER" id="PTHR12236:SF79">
    <property type="entry name" value="CUTICULAR PROTEIN 50CB-RELATED"/>
    <property type="match status" value="1"/>
</dbReference>
<dbReference type="EMBL" id="JBJJXI010000181">
    <property type="protein sequence ID" value="KAL3383810.1"/>
    <property type="molecule type" value="Genomic_DNA"/>
</dbReference>
<dbReference type="AlphaFoldDB" id="A0ABD2VSW2"/>
<dbReference type="GO" id="GO:0042302">
    <property type="term" value="F:structural constituent of cuticle"/>
    <property type="evidence" value="ECO:0007669"/>
    <property type="project" value="UniProtKB-UniRule"/>
</dbReference>
<evidence type="ECO:0000313" key="4">
    <source>
        <dbReference type="EMBL" id="KAL3383810.1"/>
    </source>
</evidence>
<dbReference type="Proteomes" id="UP001627154">
    <property type="component" value="Unassembled WGS sequence"/>
</dbReference>
<evidence type="ECO:0000256" key="2">
    <source>
        <dbReference type="PROSITE-ProRule" id="PRU00497"/>
    </source>
</evidence>
<gene>
    <name evidence="4" type="ORF">TKK_020180</name>
</gene>